<feature type="compositionally biased region" description="Polar residues" evidence="1">
    <location>
        <begin position="604"/>
        <end position="615"/>
    </location>
</feature>
<feature type="compositionally biased region" description="Polar residues" evidence="1">
    <location>
        <begin position="580"/>
        <end position="592"/>
    </location>
</feature>
<feature type="compositionally biased region" description="Polar residues" evidence="1">
    <location>
        <begin position="261"/>
        <end position="280"/>
    </location>
</feature>
<dbReference type="PROSITE" id="PS51752">
    <property type="entry name" value="JACALIN_LECTIN"/>
    <property type="match status" value="1"/>
</dbReference>
<feature type="compositionally biased region" description="Polar residues" evidence="1">
    <location>
        <begin position="799"/>
        <end position="838"/>
    </location>
</feature>
<evidence type="ECO:0000259" key="3">
    <source>
        <dbReference type="PROSITE" id="PS51752"/>
    </source>
</evidence>
<reference evidence="4" key="1">
    <citation type="submission" date="2014-05" db="EMBL/GenBank/DDBJ databases">
        <authorList>
            <person name="Chronopoulou M."/>
        </authorList>
    </citation>
    <scope>NUCLEOTIDE SEQUENCE</scope>
    <source>
        <tissue evidence="4">Whole organism</tissue>
    </source>
</reference>
<sequence>MKALFVLLIIYVLCCFGIPSLAQESYIKESAIRSKSKEEYQHPISLEDVTLTQDHYDTNGARIIRTVSSNLMKRINSLECIGIHELALDLLETNRHDQNILIHNLRKLISNKNVPGLTTLADKTLTPSPNLKLPSKQTIEETITRNQQRQSQQSDLKDHSSINVQVNSRHGAQSQKSNTKQRPFEHFEQRNDRSQNVRQSKFIQQSQPQNTNSISQKNPHSNDSNQLRKSTTATSSESNNLEQNSNSRQEDIVIEDDGDAQQGSNANNQKISNRQNNDVSVHSDAVPNNRQERPSHNVRTPNKAPTQQPTSNFNSHNRRIHERNQKEFINNNNNVAQRNQQLHQRQNIAEQKSISSRQHQNKNVNRNFNAQSQQNSKSSTKNQQNQNKSIRLKNPFNANGQHNSQNSNNQAKQINVREQNTPQEPIPNNDQRPDNVQSGKTPRKIESNSNFERNRRENGGRRKPNTNSPTSIENFLQRFPEVRRISSRFHNEVPQRVLNDHSQRTTKPSATARTTTPRVNRLPTTKRILREPFTKRVNRVPPTTKANRPLESNSRRENKASPTTEANQNFESNTRRENKASPTTEANQNFESNTRRENKASPATEANQNFESNTRGKNRDLPATKAKINLPTTPRGNRGTPASKRFHSAQTTTTANIVPLPESPDFENEEEELSSVDYSYLYSQDYYDELVPPHHRFQQLNKNNFQRKQVQNGNNNNFHRQQQESFRRQHANNQQKSTNFNKVLETQAQSEHSKNRKSNQKHTNPILNNLNKENQNHQNIKNQQQISNSGGEKKRQHSLPLTNIPKTPNSLKKTKQDQTTPRNVATDNTKKNAGQDTISVGPFGYTDKGEYFSDDTVTGFPQIIDLTYQGFVWAITLQYPEKEKKIHGGIHSILKDKVKQKKINMKDDYIIRVTGRASPYNINRLTLYTSKGKVYGPFGERQHKESVDFDESAPEGHALAYFSGTINLGVPLRSVGFHWRPIPS</sequence>
<feature type="region of interest" description="Disordered" evidence="1">
    <location>
        <begin position="419"/>
        <end position="472"/>
    </location>
</feature>
<evidence type="ECO:0000256" key="1">
    <source>
        <dbReference type="SAM" id="MobiDB-lite"/>
    </source>
</evidence>
<feature type="compositionally biased region" description="Basic and acidic residues" evidence="1">
    <location>
        <begin position="182"/>
        <end position="195"/>
    </location>
</feature>
<name>A0A0K2TLQ5_LEPSM</name>
<feature type="region of interest" description="Disordered" evidence="1">
    <location>
        <begin position="119"/>
        <end position="316"/>
    </location>
</feature>
<organism evidence="4">
    <name type="scientific">Lepeophtheirus salmonis</name>
    <name type="common">Salmon louse</name>
    <name type="synonym">Caligus salmonis</name>
    <dbReference type="NCBI Taxonomy" id="72036"/>
    <lineage>
        <taxon>Eukaryota</taxon>
        <taxon>Metazoa</taxon>
        <taxon>Ecdysozoa</taxon>
        <taxon>Arthropoda</taxon>
        <taxon>Crustacea</taxon>
        <taxon>Multicrustacea</taxon>
        <taxon>Hexanauplia</taxon>
        <taxon>Copepoda</taxon>
        <taxon>Siphonostomatoida</taxon>
        <taxon>Caligidae</taxon>
        <taxon>Lepeophtheirus</taxon>
    </lineage>
</organism>
<evidence type="ECO:0000313" key="4">
    <source>
        <dbReference type="EMBL" id="CDW26341.1"/>
    </source>
</evidence>
<dbReference type="SUPFAM" id="SSF51101">
    <property type="entry name" value="Mannose-binding lectins"/>
    <property type="match status" value="1"/>
</dbReference>
<protein>
    <submittedName>
        <fullName evidence="4">Putative LOC101310879 [Fragaria vesca]</fullName>
    </submittedName>
</protein>
<feature type="compositionally biased region" description="Polar residues" evidence="1">
    <location>
        <begin position="196"/>
        <end position="234"/>
    </location>
</feature>
<feature type="compositionally biased region" description="Polar residues" evidence="1">
    <location>
        <begin position="125"/>
        <end position="137"/>
    </location>
</feature>
<feature type="compositionally biased region" description="Polar residues" evidence="1">
    <location>
        <begin position="419"/>
        <end position="440"/>
    </location>
</feature>
<feature type="region of interest" description="Disordered" evidence="1">
    <location>
        <begin position="746"/>
        <end position="841"/>
    </location>
</feature>
<proteinExistence type="predicted"/>
<feature type="compositionally biased region" description="Polar residues" evidence="1">
    <location>
        <begin position="560"/>
        <end position="572"/>
    </location>
</feature>
<dbReference type="EMBL" id="HACA01008980">
    <property type="protein sequence ID" value="CDW26341.1"/>
    <property type="molecule type" value="Transcribed_RNA"/>
</dbReference>
<dbReference type="Gene3D" id="2.100.10.30">
    <property type="entry name" value="Jacalin-like lectin domain"/>
    <property type="match status" value="1"/>
</dbReference>
<feature type="compositionally biased region" description="Basic and acidic residues" evidence="1">
    <location>
        <begin position="493"/>
        <end position="503"/>
    </location>
</feature>
<feature type="compositionally biased region" description="Low complexity" evidence="1">
    <location>
        <begin position="505"/>
        <end position="518"/>
    </location>
</feature>
<feature type="compositionally biased region" description="Polar residues" evidence="1">
    <location>
        <begin position="297"/>
        <end position="315"/>
    </location>
</feature>
<feature type="domain" description="Jacalin-type lectin" evidence="3">
    <location>
        <begin position="837"/>
        <end position="981"/>
    </location>
</feature>
<dbReference type="InterPro" id="IPR036404">
    <property type="entry name" value="Jacalin-like_lectin_dom_sf"/>
</dbReference>
<feature type="signal peptide" evidence="2">
    <location>
        <begin position="1"/>
        <end position="22"/>
    </location>
</feature>
<feature type="chain" id="PRO_5005487884" evidence="2">
    <location>
        <begin position="23"/>
        <end position="984"/>
    </location>
</feature>
<feature type="region of interest" description="Disordered" evidence="1">
    <location>
        <begin position="340"/>
        <end position="361"/>
    </location>
</feature>
<keyword evidence="2" id="KW-0732">Signal</keyword>
<feature type="compositionally biased region" description="Low complexity" evidence="1">
    <location>
        <begin position="235"/>
        <end position="247"/>
    </location>
</feature>
<feature type="compositionally biased region" description="Polar residues" evidence="1">
    <location>
        <begin position="161"/>
        <end position="181"/>
    </location>
</feature>
<dbReference type="OrthoDB" id="6382518at2759"/>
<dbReference type="Pfam" id="PF01419">
    <property type="entry name" value="Jacalin"/>
    <property type="match status" value="1"/>
</dbReference>
<evidence type="ECO:0000256" key="2">
    <source>
        <dbReference type="SAM" id="SignalP"/>
    </source>
</evidence>
<dbReference type="InterPro" id="IPR001229">
    <property type="entry name" value="Jacalin-like_lectin_dom"/>
</dbReference>
<feature type="region of interest" description="Disordered" evidence="1">
    <location>
        <begin position="493"/>
        <end position="672"/>
    </location>
</feature>
<accession>A0A0K2TLQ5</accession>
<feature type="compositionally biased region" description="Polar residues" evidence="1">
    <location>
        <begin position="144"/>
        <end position="154"/>
    </location>
</feature>
<dbReference type="SMART" id="SM00915">
    <property type="entry name" value="Jacalin"/>
    <property type="match status" value="1"/>
</dbReference>
<feature type="compositionally biased region" description="Low complexity" evidence="1">
    <location>
        <begin position="764"/>
        <end position="789"/>
    </location>
</feature>
<dbReference type="AlphaFoldDB" id="A0A0K2TLQ5"/>